<comment type="caution">
    <text evidence="1">The sequence shown here is derived from an EMBL/GenBank/DDBJ whole genome shotgun (WGS) entry which is preliminary data.</text>
</comment>
<reference evidence="2" key="1">
    <citation type="journal article" date="2023" name="G3 (Bethesda)">
        <title>Genome assembly and association tests identify interacting loci associated with vigor, precocity, and sex in interspecific pistachio rootstocks.</title>
        <authorList>
            <person name="Palmer W."/>
            <person name="Jacygrad E."/>
            <person name="Sagayaradj S."/>
            <person name="Cavanaugh K."/>
            <person name="Han R."/>
            <person name="Bertier L."/>
            <person name="Beede B."/>
            <person name="Kafkas S."/>
            <person name="Golino D."/>
            <person name="Preece J."/>
            <person name="Michelmore R."/>
        </authorList>
    </citation>
    <scope>NUCLEOTIDE SEQUENCE [LARGE SCALE GENOMIC DNA]</scope>
</reference>
<keyword evidence="2" id="KW-1185">Reference proteome</keyword>
<evidence type="ECO:0000313" key="2">
    <source>
        <dbReference type="Proteomes" id="UP001163603"/>
    </source>
</evidence>
<protein>
    <submittedName>
        <fullName evidence="1">Uncharacterized protein</fullName>
    </submittedName>
</protein>
<proteinExistence type="predicted"/>
<dbReference type="EMBL" id="CM047739">
    <property type="protein sequence ID" value="KAJ0043218.1"/>
    <property type="molecule type" value="Genomic_DNA"/>
</dbReference>
<sequence length="1156" mass="128396">MEQQLTTETQTEDEKLEFKPNADICQQLIDRYSASAAPQHRHLVATAAAMRSILTSESLPLIPSAYFAAAISSLESATLDSIEVSALLTFLSIVLEVVPPKEIAESKATEAVGLLVGLLRKEEVLGVASFKCVVKCLGALLVGFCDLEDWDSVKLGFETLLRFSVDKRPKVRRCAQECLEKVFKSFQCSTLIRSASKLIDSLFQKYIPFAVTSSTMTIDGLNVETSTKPEHLEVLHMLNVLKLTIPYLSAKVSSRVLSELCKLMTSEISLLTRHIFKCIEAFYETSIVEVNILEMEDIIVSLASYVSLRERNPMDTVMSAAFLLKSALVKLHSGEARSSWLKNVPVVFGALAGLLTSEGNTSSQASCILKELISQLTAENLSFEDRSPESEEASAIKFTCAIFNNALSSYDGFPNEHILAVISHLFLKLGEFSYIYMNSILLKLADMMNLATVDMSSTNHLQHCIGSAVIAMGPQRILKLLPISLDADNFTCSNTWLVPIFKNHVVEASLGFYMEHIVPLAKTFQRASRKVKKSVIGQDLQAHAQALWGLLPAFCQYPTDTRQMFGPLAKLLITFLEDSSMHENIAVALQVLVNQNRSVLNSKNDIGESSISEDQKDTFIYEAKDSILEIRRIPSYTKKTATKNIKALASCSTDLLQALVNLFIDSQQEKCSYLKDAIGCLASITDSSTVKDIFMTLLKRFHLVNGKGEFETLESHINNALDKEQGDLSASEKDLQRSVIMELAASFVEGGNRDLVDLIYNFIRHTFQVSDGTGHLEAYHTLGKVLKEHAWFCTSRYEELIDLLLGLKSPADVATLMRRLACFHILLVHTLKESLEEENTKAFLILNEIILTLKDAKEELRKAAYDVLLSISSSLRETSNVSSDASYHKLVNMIMGYLSGSSPHIKSGAVSALSVLVYNDPDICLSMPDFVSSLLSLLQSKAVEVIKAVLGFVKVIVSCLQAKDIQNFLGDVIKRVLPWSSVSRNHFRSKVTVILEIMIRKCGFAAVESITPEKYTRFVKTVLENRHSKSSTNEVDTGPEIVTTDSPAKGKRKDMGTQTAESGSIEYRKRKREHKHISTGASGFKSAKRDRNFNHEKPVKDQSTGGWKNNKSFNKGPTGNRRRKMEPKMKGRKDEAAVRRPASASKYSKNKKIGRK</sequence>
<accession>A0ACC0YZP9</accession>
<organism evidence="1 2">
    <name type="scientific">Pistacia integerrima</name>
    <dbReference type="NCBI Taxonomy" id="434235"/>
    <lineage>
        <taxon>Eukaryota</taxon>
        <taxon>Viridiplantae</taxon>
        <taxon>Streptophyta</taxon>
        <taxon>Embryophyta</taxon>
        <taxon>Tracheophyta</taxon>
        <taxon>Spermatophyta</taxon>
        <taxon>Magnoliopsida</taxon>
        <taxon>eudicotyledons</taxon>
        <taxon>Gunneridae</taxon>
        <taxon>Pentapetalae</taxon>
        <taxon>rosids</taxon>
        <taxon>malvids</taxon>
        <taxon>Sapindales</taxon>
        <taxon>Anacardiaceae</taxon>
        <taxon>Pistacia</taxon>
    </lineage>
</organism>
<gene>
    <name evidence="1" type="ORF">Pint_17871</name>
</gene>
<evidence type="ECO:0000313" key="1">
    <source>
        <dbReference type="EMBL" id="KAJ0043218.1"/>
    </source>
</evidence>
<dbReference type="Proteomes" id="UP001163603">
    <property type="component" value="Chromosome 4"/>
</dbReference>
<name>A0ACC0YZP9_9ROSI</name>